<dbReference type="InterPro" id="IPR001309">
    <property type="entry name" value="Pept_C14_p20"/>
</dbReference>
<dbReference type="PANTHER" id="PTHR22576:SF37">
    <property type="entry name" value="MUCOSA-ASSOCIATED LYMPHOID TISSUE LYMPHOMA TRANSLOCATION PROTEIN 1"/>
    <property type="match status" value="1"/>
</dbReference>
<dbReference type="InterPro" id="IPR036366">
    <property type="entry name" value="PGBDSf"/>
</dbReference>
<dbReference type="Gene3D" id="3.40.50.1460">
    <property type="match status" value="1"/>
</dbReference>
<feature type="compositionally biased region" description="Polar residues" evidence="1">
    <location>
        <begin position="192"/>
        <end position="202"/>
    </location>
</feature>
<dbReference type="Pfam" id="PF00656">
    <property type="entry name" value="Peptidase_C14"/>
    <property type="match status" value="1"/>
</dbReference>
<accession>A0A6A4RFZ1</accession>
<feature type="region of interest" description="Disordered" evidence="1">
    <location>
        <begin position="242"/>
        <end position="264"/>
    </location>
</feature>
<dbReference type="Pfam" id="PF01471">
    <property type="entry name" value="PG_binding_1"/>
    <property type="match status" value="1"/>
</dbReference>
<dbReference type="SUPFAM" id="SSF52129">
    <property type="entry name" value="Caspase-like"/>
    <property type="match status" value="1"/>
</dbReference>
<sequence>MQLKFLTTAIFSCALVLAPVERVSADAGDFAAGALIGGLIGGALSNGGKRRQRGGTQRSRLPSTQEGKEIQSSLNYFGFDAGSVDGQLGRKTKTAVSQYQAYLGYPVSGQLSPYGQELLISSYKRAVSSGYLASQQAMAHPDGPRGLLKIYLSERMVPQPNMPMQNQQQFNQPQTMMVNTNPNPNIYGAPQQYGQSGQQPTYNAGAQANVQTYGAQGQYAPQGQYVPQGQQATQGQYAPQGQYAGQGQYTAPQGQYAPQVQQSPQGQFVPQAQFAAQGQTAPQGQVFQNGQTQAAPLGTVVAALPNAGEIVTASVTPQQTQPAVVPQNKRWALVIGVDNYDNVTALQKARNDAQAISQTLVGLGFEVSTLYDAGRRDINGAVSTMANKIDPGDEVLFYFAGHGVEVEGRNFLLPSDVPVINLGDESFLTGESIAADRVLETFQKRGARTTVMILDACRNNPFPSDGKRSVGGSRGLVRMDPPEGAFILYSAGAGQTALDRLSDNDANPNSVFTRALLPRLKDPSMTLHQLAKQVRRDVQVLASEVNHDQFPAYYDQMSGDLFLARTAQGSGN</sequence>
<dbReference type="Gene3D" id="1.10.101.10">
    <property type="entry name" value="PGBD-like superfamily/PGBD"/>
    <property type="match status" value="1"/>
</dbReference>
<feature type="compositionally biased region" description="Low complexity" evidence="1">
    <location>
        <begin position="242"/>
        <end position="257"/>
    </location>
</feature>
<dbReference type="AlphaFoldDB" id="A0A6A4RFZ1"/>
<dbReference type="GO" id="GO:0004197">
    <property type="term" value="F:cysteine-type endopeptidase activity"/>
    <property type="evidence" value="ECO:0007669"/>
    <property type="project" value="InterPro"/>
</dbReference>
<dbReference type="InterPro" id="IPR029030">
    <property type="entry name" value="Caspase-like_dom_sf"/>
</dbReference>
<dbReference type="PANTHER" id="PTHR22576">
    <property type="entry name" value="MUCOSA ASSOCIATED LYMPHOID TISSUE LYMPHOMA TRANSLOCATION PROTEIN 1/PARACASPASE"/>
    <property type="match status" value="1"/>
</dbReference>
<dbReference type="PROSITE" id="PS50208">
    <property type="entry name" value="CASPASE_P20"/>
    <property type="match status" value="1"/>
</dbReference>
<evidence type="ECO:0000313" key="3">
    <source>
        <dbReference type="EMBL" id="KAE9630147.1"/>
    </source>
</evidence>
<dbReference type="GO" id="GO:0006508">
    <property type="term" value="P:proteolysis"/>
    <property type="evidence" value="ECO:0007669"/>
    <property type="project" value="InterPro"/>
</dbReference>
<dbReference type="SUPFAM" id="SSF47090">
    <property type="entry name" value="PGBD-like"/>
    <property type="match status" value="1"/>
</dbReference>
<proteinExistence type="predicted"/>
<dbReference type="InterPro" id="IPR052039">
    <property type="entry name" value="Caspase-related_regulators"/>
</dbReference>
<feature type="region of interest" description="Disordered" evidence="1">
    <location>
        <begin position="175"/>
        <end position="202"/>
    </location>
</feature>
<feature type="domain" description="Caspase family p20" evidence="2">
    <location>
        <begin position="328"/>
        <end position="461"/>
    </location>
</feature>
<evidence type="ECO:0000313" key="4">
    <source>
        <dbReference type="Proteomes" id="UP000441586"/>
    </source>
</evidence>
<comment type="caution">
    <text evidence="3">The sequence shown here is derived from an EMBL/GenBank/DDBJ whole genome shotgun (WGS) entry which is preliminary data.</text>
</comment>
<evidence type="ECO:0000259" key="2">
    <source>
        <dbReference type="PROSITE" id="PS50208"/>
    </source>
</evidence>
<evidence type="ECO:0000256" key="1">
    <source>
        <dbReference type="SAM" id="MobiDB-lite"/>
    </source>
</evidence>
<protein>
    <submittedName>
        <fullName evidence="3">Peptidase C14</fullName>
    </submittedName>
</protein>
<name>A0A6A4RFZ1_9RHOB</name>
<dbReference type="InterPro" id="IPR002477">
    <property type="entry name" value="Peptidoglycan-bd-like"/>
</dbReference>
<dbReference type="InterPro" id="IPR011600">
    <property type="entry name" value="Pept_C14_caspase"/>
</dbReference>
<dbReference type="RefSeq" id="WP_158979409.1">
    <property type="nucleotide sequence ID" value="NZ_WSFO01000005.1"/>
</dbReference>
<gene>
    <name evidence="3" type="ORF">GP644_10750</name>
</gene>
<reference evidence="3 4" key="1">
    <citation type="submission" date="2019-12" db="EMBL/GenBank/DDBJ databases">
        <authorList>
            <person name="Zhang Y.-J."/>
        </authorList>
    </citation>
    <scope>NUCLEOTIDE SEQUENCE [LARGE SCALE GENOMIC DNA]</scope>
    <source>
        <strain evidence="3 4">H18S-6</strain>
    </source>
</reference>
<dbReference type="InterPro" id="IPR036365">
    <property type="entry name" value="PGBD-like_sf"/>
</dbReference>
<dbReference type="Proteomes" id="UP000441586">
    <property type="component" value="Unassembled WGS sequence"/>
</dbReference>
<dbReference type="EMBL" id="WSFO01000005">
    <property type="protein sequence ID" value="KAE9630147.1"/>
    <property type="molecule type" value="Genomic_DNA"/>
</dbReference>
<organism evidence="3 4">
    <name type="scientific">Parasedimentitalea maritima</name>
    <dbReference type="NCBI Taxonomy" id="2578117"/>
    <lineage>
        <taxon>Bacteria</taxon>
        <taxon>Pseudomonadati</taxon>
        <taxon>Pseudomonadota</taxon>
        <taxon>Alphaproteobacteria</taxon>
        <taxon>Rhodobacterales</taxon>
        <taxon>Paracoccaceae</taxon>
        <taxon>Parasedimentitalea</taxon>
    </lineage>
</organism>